<comment type="subcellular location">
    <subcellularLocation>
        <location evidence="2">Cytoplasm</location>
    </subcellularLocation>
</comment>
<name>A0A4Y6PZI2_PERCE</name>
<dbReference type="Pfam" id="PF01029">
    <property type="entry name" value="NusB"/>
    <property type="match status" value="1"/>
</dbReference>
<dbReference type="EC" id="2.1.1.176" evidence="3"/>
<evidence type="ECO:0000256" key="8">
    <source>
        <dbReference type="ARBA" id="ARBA00022691"/>
    </source>
</evidence>
<reference evidence="15 16" key="1">
    <citation type="submission" date="2019-06" db="EMBL/GenBank/DDBJ databases">
        <title>Persicimonas caeni gen. nov., sp. nov., a predatory bacterium isolated from solar saltern.</title>
        <authorList>
            <person name="Wang S."/>
        </authorList>
    </citation>
    <scope>NUCLEOTIDE SEQUENCE [LARGE SCALE GENOMIC DNA]</scope>
    <source>
        <strain evidence="15 16">YN101</strain>
    </source>
</reference>
<dbReference type="SUPFAM" id="SSF53335">
    <property type="entry name" value="S-adenosyl-L-methionine-dependent methyltransferases"/>
    <property type="match status" value="1"/>
</dbReference>
<accession>A0A4Y6PZI2</accession>
<evidence type="ECO:0000256" key="6">
    <source>
        <dbReference type="ARBA" id="ARBA00022603"/>
    </source>
</evidence>
<keyword evidence="8 13" id="KW-0949">S-adenosyl-L-methionine</keyword>
<dbReference type="NCBIfam" id="NF011494">
    <property type="entry name" value="PRK14902.1"/>
    <property type="match status" value="1"/>
</dbReference>
<evidence type="ECO:0000256" key="13">
    <source>
        <dbReference type="PROSITE-ProRule" id="PRU01023"/>
    </source>
</evidence>
<feature type="active site" description="Nucleophile" evidence="13">
    <location>
        <position position="397"/>
    </location>
</feature>
<dbReference type="InterPro" id="IPR006027">
    <property type="entry name" value="NusB_RsmB_TIM44"/>
</dbReference>
<dbReference type="PANTHER" id="PTHR22807">
    <property type="entry name" value="NOP2 YEAST -RELATED NOL1/NOP2/FMU SUN DOMAIN-CONTAINING"/>
    <property type="match status" value="1"/>
</dbReference>
<dbReference type="EMBL" id="CP041186">
    <property type="protein sequence ID" value="QDG53738.1"/>
    <property type="molecule type" value="Genomic_DNA"/>
</dbReference>
<dbReference type="InterPro" id="IPR035926">
    <property type="entry name" value="NusB-like_sf"/>
</dbReference>
<keyword evidence="16" id="KW-1185">Reference proteome</keyword>
<keyword evidence="4" id="KW-0963">Cytoplasm</keyword>
<evidence type="ECO:0000256" key="5">
    <source>
        <dbReference type="ARBA" id="ARBA00022552"/>
    </source>
</evidence>
<dbReference type="GO" id="GO:0003723">
    <property type="term" value="F:RNA binding"/>
    <property type="evidence" value="ECO:0007669"/>
    <property type="project" value="UniProtKB-UniRule"/>
</dbReference>
<keyword evidence="5" id="KW-0698">rRNA processing</keyword>
<evidence type="ECO:0000256" key="7">
    <source>
        <dbReference type="ARBA" id="ARBA00022679"/>
    </source>
</evidence>
<dbReference type="NCBIfam" id="TIGR00563">
    <property type="entry name" value="rsmB"/>
    <property type="match status" value="1"/>
</dbReference>
<evidence type="ECO:0000256" key="11">
    <source>
        <dbReference type="ARBA" id="ARBA00031088"/>
    </source>
</evidence>
<dbReference type="GO" id="GO:0008649">
    <property type="term" value="F:rRNA methyltransferase activity"/>
    <property type="evidence" value="ECO:0007669"/>
    <property type="project" value="InterPro"/>
</dbReference>
<dbReference type="AlphaFoldDB" id="A0A4Y6PZI2"/>
<proteinExistence type="inferred from homology"/>
<dbReference type="Proteomes" id="UP000315995">
    <property type="component" value="Chromosome"/>
</dbReference>
<keyword evidence="9 13" id="KW-0694">RNA-binding</keyword>
<evidence type="ECO:0000256" key="10">
    <source>
        <dbReference type="ARBA" id="ARBA00030399"/>
    </source>
</evidence>
<dbReference type="InterPro" id="IPR001678">
    <property type="entry name" value="MeTrfase_RsmB-F_NOP2_dom"/>
</dbReference>
<dbReference type="GO" id="GO:0005737">
    <property type="term" value="C:cytoplasm"/>
    <property type="evidence" value="ECO:0007669"/>
    <property type="project" value="UniProtKB-SubCell"/>
</dbReference>
<evidence type="ECO:0000256" key="12">
    <source>
        <dbReference type="ARBA" id="ARBA00047283"/>
    </source>
</evidence>
<evidence type="ECO:0000256" key="2">
    <source>
        <dbReference type="ARBA" id="ARBA00004496"/>
    </source>
</evidence>
<organism evidence="15 16">
    <name type="scientific">Persicimonas caeni</name>
    <dbReference type="NCBI Taxonomy" id="2292766"/>
    <lineage>
        <taxon>Bacteria</taxon>
        <taxon>Deltaproteobacteria</taxon>
        <taxon>Bradymonadales</taxon>
        <taxon>Bradymonadaceae</taxon>
        <taxon>Persicimonas</taxon>
    </lineage>
</organism>
<evidence type="ECO:0000313" key="16">
    <source>
        <dbReference type="Proteomes" id="UP000315995"/>
    </source>
</evidence>
<dbReference type="PROSITE" id="PS51686">
    <property type="entry name" value="SAM_MT_RSMB_NOP"/>
    <property type="match status" value="1"/>
</dbReference>
<comment type="caution">
    <text evidence="13">Lacks conserved residue(s) required for the propagation of feature annotation.</text>
</comment>
<comment type="function">
    <text evidence="1">Specifically methylates the cytosine at position 967 (m5C967) of 16S rRNA.</text>
</comment>
<dbReference type="OrthoDB" id="9810297at2"/>
<feature type="binding site" evidence="13">
    <location>
        <position position="344"/>
    </location>
    <ligand>
        <name>S-adenosyl-L-methionine</name>
        <dbReference type="ChEBI" id="CHEBI:59789"/>
    </ligand>
</feature>
<dbReference type="InterPro" id="IPR029063">
    <property type="entry name" value="SAM-dependent_MTases_sf"/>
</dbReference>
<gene>
    <name evidence="15" type="primary">rsmB</name>
    <name evidence="15" type="ORF">FIV42_24235</name>
</gene>
<dbReference type="InterPro" id="IPR049560">
    <property type="entry name" value="MeTrfase_RsmB-F_NOP2_cat"/>
</dbReference>
<evidence type="ECO:0000256" key="4">
    <source>
        <dbReference type="ARBA" id="ARBA00022490"/>
    </source>
</evidence>
<keyword evidence="6 13" id="KW-0489">Methyltransferase</keyword>
<evidence type="ECO:0000313" key="15">
    <source>
        <dbReference type="EMBL" id="QDG53738.1"/>
    </source>
</evidence>
<dbReference type="PANTHER" id="PTHR22807:SF53">
    <property type="entry name" value="RIBOSOMAL RNA SMALL SUBUNIT METHYLTRANSFERASE B-RELATED"/>
    <property type="match status" value="1"/>
</dbReference>
<dbReference type="SUPFAM" id="SSF48013">
    <property type="entry name" value="NusB-like"/>
    <property type="match status" value="1"/>
</dbReference>
<comment type="catalytic activity">
    <reaction evidence="12">
        <text>cytidine(967) in 16S rRNA + S-adenosyl-L-methionine = 5-methylcytidine(967) in 16S rRNA + S-adenosyl-L-homocysteine + H(+)</text>
        <dbReference type="Rhea" id="RHEA:42748"/>
        <dbReference type="Rhea" id="RHEA-COMP:10219"/>
        <dbReference type="Rhea" id="RHEA-COMP:10220"/>
        <dbReference type="ChEBI" id="CHEBI:15378"/>
        <dbReference type="ChEBI" id="CHEBI:57856"/>
        <dbReference type="ChEBI" id="CHEBI:59789"/>
        <dbReference type="ChEBI" id="CHEBI:74483"/>
        <dbReference type="ChEBI" id="CHEBI:82748"/>
        <dbReference type="EC" id="2.1.1.176"/>
    </reaction>
</comment>
<dbReference type="Pfam" id="PF01189">
    <property type="entry name" value="Methyltr_RsmB-F"/>
    <property type="match status" value="1"/>
</dbReference>
<dbReference type="PRINTS" id="PR02008">
    <property type="entry name" value="RCMTFAMILY"/>
</dbReference>
<keyword evidence="7 13" id="KW-0808">Transferase</keyword>
<evidence type="ECO:0000256" key="9">
    <source>
        <dbReference type="ARBA" id="ARBA00022884"/>
    </source>
</evidence>
<dbReference type="InterPro" id="IPR004573">
    <property type="entry name" value="rRNA_ssu_MeTfrase_B"/>
</dbReference>
<feature type="domain" description="SAM-dependent MTase RsmB/NOP-type" evidence="14">
    <location>
        <begin position="181"/>
        <end position="464"/>
    </location>
</feature>
<dbReference type="Gene3D" id="1.10.940.10">
    <property type="entry name" value="NusB-like"/>
    <property type="match status" value="1"/>
</dbReference>
<comment type="similarity">
    <text evidence="13">Belongs to the class I-like SAM-binding methyltransferase superfamily. RsmB/NOP family.</text>
</comment>
<feature type="binding site" evidence="13">
    <location>
        <position position="298"/>
    </location>
    <ligand>
        <name>S-adenosyl-L-methionine</name>
        <dbReference type="ChEBI" id="CHEBI:59789"/>
    </ligand>
</feature>
<evidence type="ECO:0000256" key="3">
    <source>
        <dbReference type="ARBA" id="ARBA00012140"/>
    </source>
</evidence>
<accession>A0A5B8YHB3</accession>
<evidence type="ECO:0000259" key="14">
    <source>
        <dbReference type="PROSITE" id="PS51686"/>
    </source>
</evidence>
<evidence type="ECO:0000256" key="1">
    <source>
        <dbReference type="ARBA" id="ARBA00002724"/>
    </source>
</evidence>
<dbReference type="InterPro" id="IPR023267">
    <property type="entry name" value="RCMT"/>
</dbReference>
<dbReference type="GO" id="GO:0006355">
    <property type="term" value="P:regulation of DNA-templated transcription"/>
    <property type="evidence" value="ECO:0007669"/>
    <property type="project" value="InterPro"/>
</dbReference>
<sequence>MATKSAKAIALSELNPRQLAQEVLETIEREDAYSHIALDAALERSGLDARDRGLATELVYGTLTWQRSLDKVLGDFVRRGIDGLDLPVLVALRVAVYQLLFLNRIPAHAAVDEAVEITKAGPSRAAAGLVNGVLRSIVRKRGQAKQANQSKQVRWWSDKGRERKPARYLGERYSLPNWMTNRMLQYWGLERAEKLAEAFDTRPPLYLRLLADDVELPEGVEPVEGVPGALRAASMSDAVRAGIADGKWGVQDLGSQLIGLYAGAEPDLAVLDGCAGLGGKTLHLARLVGPTGGVVAVDPADTKIDMLCTAADSAGMRERLTTQVASLQDFAQETDETFDLVLIDAPCSGLGVIRRHPETRWRRSESDIFALTKLQAELLDVAATLVRPGGTLTYSVCTFTTEEGPKQVERFLERHGDFERTGAPESGPGAEVDWKKYVDGDAQLTLDPLEHDTDAFFAARLRRKS</sequence>
<dbReference type="Gene3D" id="3.40.50.150">
    <property type="entry name" value="Vaccinia Virus protein VP39"/>
    <property type="match status" value="1"/>
</dbReference>
<protein>
    <recommendedName>
        <fullName evidence="3">16S rRNA (cytosine(967)-C(5))-methyltransferase</fullName>
        <ecNumber evidence="3">2.1.1.176</ecNumber>
    </recommendedName>
    <alternativeName>
        <fullName evidence="10">16S rRNA m5C967 methyltransferase</fullName>
    </alternativeName>
    <alternativeName>
        <fullName evidence="11">rRNA (cytosine-C(5)-)-methyltransferase RsmB</fullName>
    </alternativeName>
</protein>